<comment type="caution">
    <text evidence="1">The sequence shown here is derived from an EMBL/GenBank/DDBJ whole genome shotgun (WGS) entry which is preliminary data.</text>
</comment>
<dbReference type="EMBL" id="JBITGY010000002">
    <property type="protein sequence ID" value="MFI6496867.1"/>
    <property type="molecule type" value="Genomic_DNA"/>
</dbReference>
<name>A0ABW7YLU9_9ACTN</name>
<reference evidence="1 2" key="1">
    <citation type="submission" date="2024-10" db="EMBL/GenBank/DDBJ databases">
        <title>The Natural Products Discovery Center: Release of the First 8490 Sequenced Strains for Exploring Actinobacteria Biosynthetic Diversity.</title>
        <authorList>
            <person name="Kalkreuter E."/>
            <person name="Kautsar S.A."/>
            <person name="Yang D."/>
            <person name="Bader C.D."/>
            <person name="Teijaro C.N."/>
            <person name="Fluegel L."/>
            <person name="Davis C.M."/>
            <person name="Simpson J.R."/>
            <person name="Lauterbach L."/>
            <person name="Steele A.D."/>
            <person name="Gui C."/>
            <person name="Meng S."/>
            <person name="Li G."/>
            <person name="Viehrig K."/>
            <person name="Ye F."/>
            <person name="Su P."/>
            <person name="Kiefer A.F."/>
            <person name="Nichols A."/>
            <person name="Cepeda A.J."/>
            <person name="Yan W."/>
            <person name="Fan B."/>
            <person name="Jiang Y."/>
            <person name="Adhikari A."/>
            <person name="Zheng C.-J."/>
            <person name="Schuster L."/>
            <person name="Cowan T.M."/>
            <person name="Smanski M.J."/>
            <person name="Chevrette M.G."/>
            <person name="De Carvalho L.P.S."/>
            <person name="Shen B."/>
        </authorList>
    </citation>
    <scope>NUCLEOTIDE SEQUENCE [LARGE SCALE GENOMIC DNA]</scope>
    <source>
        <strain evidence="1 2">NPDC050545</strain>
    </source>
</reference>
<dbReference type="Proteomes" id="UP001612741">
    <property type="component" value="Unassembled WGS sequence"/>
</dbReference>
<evidence type="ECO:0000313" key="1">
    <source>
        <dbReference type="EMBL" id="MFI6496867.1"/>
    </source>
</evidence>
<accession>A0ABW7YLU9</accession>
<organism evidence="1 2">
    <name type="scientific">Nonomuraea typhae</name>
    <dbReference type="NCBI Taxonomy" id="2603600"/>
    <lineage>
        <taxon>Bacteria</taxon>
        <taxon>Bacillati</taxon>
        <taxon>Actinomycetota</taxon>
        <taxon>Actinomycetes</taxon>
        <taxon>Streptosporangiales</taxon>
        <taxon>Streptosporangiaceae</taxon>
        <taxon>Nonomuraea</taxon>
    </lineage>
</organism>
<keyword evidence="2" id="KW-1185">Reference proteome</keyword>
<protein>
    <submittedName>
        <fullName evidence="1">Uncharacterized protein</fullName>
    </submittedName>
</protein>
<evidence type="ECO:0000313" key="2">
    <source>
        <dbReference type="Proteomes" id="UP001612741"/>
    </source>
</evidence>
<dbReference type="RefSeq" id="WP_397079321.1">
    <property type="nucleotide sequence ID" value="NZ_JBITGY010000002.1"/>
</dbReference>
<gene>
    <name evidence="1" type="ORF">ACIBG2_05770</name>
</gene>
<sequence length="63" mass="6891">MRGVVTPGRRVRVLAELYDPDLSDAEAIKLVDGIAALLAEHYPAMELITYIESNPPADELPTL</sequence>
<proteinExistence type="predicted"/>